<evidence type="ECO:0000256" key="5">
    <source>
        <dbReference type="ARBA" id="ARBA00023136"/>
    </source>
</evidence>
<evidence type="ECO:0000259" key="7">
    <source>
        <dbReference type="Pfam" id="PF00149"/>
    </source>
</evidence>
<sequence>MLLYTRGSTYLLPLLLSYFLPLQQSIFLSLQGNKKIYFASDFHLGVPTYQKSREREDRIVRWLDSIRHDAHAIYLVGDIFDFWFEYSSVVPRGYVRLLGKLAELSDSGIKLIFFKGNHDMWMFDYLHKELNATIISNELILEYGGKRIYVHHGDGLGPGDGKYKLLKKFFRSPFCQWLFARIHPNLGIGIADKWSRNSRIANDQKEEFLGEEKEWLVVFSKEVLQKEHFDYFIFGHRHLPLDIKLTENSRYVNLGEWIHFNTYAVLDEFGALELKTFEG</sequence>
<dbReference type="GO" id="GO:0046872">
    <property type="term" value="F:metal ion binding"/>
    <property type="evidence" value="ECO:0007669"/>
    <property type="project" value="UniProtKB-KW"/>
</dbReference>
<dbReference type="Pfam" id="PF00149">
    <property type="entry name" value="Metallophos"/>
    <property type="match status" value="1"/>
</dbReference>
<evidence type="ECO:0000256" key="1">
    <source>
        <dbReference type="ARBA" id="ARBA00022475"/>
    </source>
</evidence>
<feature type="domain" description="Calcineurin-like phosphoesterase" evidence="7">
    <location>
        <begin position="35"/>
        <end position="239"/>
    </location>
</feature>
<protein>
    <submittedName>
        <fullName evidence="8">UDP-2,3-diacylglucosamine hydrolase</fullName>
    </submittedName>
</protein>
<dbReference type="GO" id="GO:0016020">
    <property type="term" value="C:membrane"/>
    <property type="evidence" value="ECO:0007669"/>
    <property type="project" value="GOC"/>
</dbReference>
<dbReference type="AlphaFoldDB" id="A0A521CKR7"/>
<dbReference type="PANTHER" id="PTHR34990:SF1">
    <property type="entry name" value="UDP-2,3-DIACYLGLUCOSAMINE HYDROLASE"/>
    <property type="match status" value="1"/>
</dbReference>
<keyword evidence="1" id="KW-1003">Cell membrane</keyword>
<organism evidence="8 9">
    <name type="scientific">Solitalea koreensis</name>
    <dbReference type="NCBI Taxonomy" id="543615"/>
    <lineage>
        <taxon>Bacteria</taxon>
        <taxon>Pseudomonadati</taxon>
        <taxon>Bacteroidota</taxon>
        <taxon>Sphingobacteriia</taxon>
        <taxon>Sphingobacteriales</taxon>
        <taxon>Sphingobacteriaceae</taxon>
        <taxon>Solitalea</taxon>
    </lineage>
</organism>
<dbReference type="OrthoDB" id="9802481at2"/>
<dbReference type="SUPFAM" id="SSF56300">
    <property type="entry name" value="Metallo-dependent phosphatases"/>
    <property type="match status" value="1"/>
</dbReference>
<reference evidence="8 9" key="1">
    <citation type="submission" date="2017-05" db="EMBL/GenBank/DDBJ databases">
        <authorList>
            <person name="Varghese N."/>
            <person name="Submissions S."/>
        </authorList>
    </citation>
    <scope>NUCLEOTIDE SEQUENCE [LARGE SCALE GENOMIC DNA]</scope>
    <source>
        <strain evidence="8 9">DSM 21342</strain>
    </source>
</reference>
<evidence type="ECO:0000313" key="9">
    <source>
        <dbReference type="Proteomes" id="UP000315971"/>
    </source>
</evidence>
<dbReference type="CDD" id="cd07398">
    <property type="entry name" value="MPP_YbbF-LpxH"/>
    <property type="match status" value="1"/>
</dbReference>
<keyword evidence="6" id="KW-0464">Manganese</keyword>
<evidence type="ECO:0000313" key="8">
    <source>
        <dbReference type="EMBL" id="SMO60028.1"/>
    </source>
</evidence>
<dbReference type="EMBL" id="FXSZ01000004">
    <property type="protein sequence ID" value="SMO60028.1"/>
    <property type="molecule type" value="Genomic_DNA"/>
</dbReference>
<keyword evidence="4 8" id="KW-0378">Hydrolase</keyword>
<evidence type="ECO:0000256" key="3">
    <source>
        <dbReference type="ARBA" id="ARBA00022723"/>
    </source>
</evidence>
<keyword evidence="5" id="KW-0472">Membrane</keyword>
<evidence type="ECO:0000256" key="6">
    <source>
        <dbReference type="ARBA" id="ARBA00023211"/>
    </source>
</evidence>
<evidence type="ECO:0000256" key="2">
    <source>
        <dbReference type="ARBA" id="ARBA00022519"/>
    </source>
</evidence>
<keyword evidence="9" id="KW-1185">Reference proteome</keyword>
<dbReference type="InterPro" id="IPR029052">
    <property type="entry name" value="Metallo-depent_PP-like"/>
</dbReference>
<dbReference type="GO" id="GO:0008758">
    <property type="term" value="F:UDP-2,3-diacylglucosamine hydrolase activity"/>
    <property type="evidence" value="ECO:0007669"/>
    <property type="project" value="TreeGrafter"/>
</dbReference>
<name>A0A521CKR7_9SPHI</name>
<evidence type="ECO:0000256" key="4">
    <source>
        <dbReference type="ARBA" id="ARBA00022801"/>
    </source>
</evidence>
<dbReference type="Gene3D" id="3.60.21.10">
    <property type="match status" value="1"/>
</dbReference>
<dbReference type="Proteomes" id="UP000315971">
    <property type="component" value="Unassembled WGS sequence"/>
</dbReference>
<dbReference type="GO" id="GO:0009245">
    <property type="term" value="P:lipid A biosynthetic process"/>
    <property type="evidence" value="ECO:0007669"/>
    <property type="project" value="TreeGrafter"/>
</dbReference>
<proteinExistence type="predicted"/>
<dbReference type="InterPro" id="IPR004843">
    <property type="entry name" value="Calcineurin-like_PHP"/>
</dbReference>
<dbReference type="InterPro" id="IPR043461">
    <property type="entry name" value="LpxH-like"/>
</dbReference>
<gene>
    <name evidence="8" type="ORF">SAMN06265350_104158</name>
</gene>
<keyword evidence="2" id="KW-0997">Cell inner membrane</keyword>
<keyword evidence="3" id="KW-0479">Metal-binding</keyword>
<dbReference type="PANTHER" id="PTHR34990">
    <property type="entry name" value="UDP-2,3-DIACYLGLUCOSAMINE HYDROLASE-RELATED"/>
    <property type="match status" value="1"/>
</dbReference>
<accession>A0A521CKR7</accession>